<dbReference type="CDD" id="cd11644">
    <property type="entry name" value="Precorrin-6Y-MT"/>
    <property type="match status" value="1"/>
</dbReference>
<dbReference type="InterPro" id="IPR050714">
    <property type="entry name" value="Cobalamin_biosynth_MTase"/>
</dbReference>
<dbReference type="SUPFAM" id="SSF53790">
    <property type="entry name" value="Tetrapyrrole methylase"/>
    <property type="match status" value="1"/>
</dbReference>
<proteinExistence type="predicted"/>
<keyword evidence="3 7" id="KW-0489">Methyltransferase</keyword>
<dbReference type="GO" id="GO:0046025">
    <property type="term" value="F:precorrin-6Y C5,15-methyltransferase (decarboxylating) activity"/>
    <property type="evidence" value="ECO:0007669"/>
    <property type="project" value="UniProtKB-EC"/>
</dbReference>
<comment type="caution">
    <text evidence="7">The sequence shown here is derived from an EMBL/GenBank/DDBJ whole genome shotgun (WGS) entry which is preliminary data.</text>
</comment>
<feature type="domain" description="Tetrapyrrole methylase" evidence="6">
    <location>
        <begin position="3"/>
        <end position="185"/>
    </location>
</feature>
<dbReference type="PANTHER" id="PTHR43182">
    <property type="entry name" value="COBALT-PRECORRIN-6B C(15)-METHYLTRANSFERASE (DECARBOXYLATING)"/>
    <property type="match status" value="1"/>
</dbReference>
<keyword evidence="2" id="KW-0169">Cobalamin biosynthesis</keyword>
<dbReference type="NCBIfam" id="TIGR02467">
    <property type="entry name" value="CbiE"/>
    <property type="match status" value="1"/>
</dbReference>
<dbReference type="Gene3D" id="3.40.1010.10">
    <property type="entry name" value="Cobalt-precorrin-4 Transmethylase, Domain 1"/>
    <property type="match status" value="1"/>
</dbReference>
<evidence type="ECO:0000256" key="5">
    <source>
        <dbReference type="ARBA" id="ARBA00022691"/>
    </source>
</evidence>
<dbReference type="PIRSF" id="PIRSF036428">
    <property type="entry name" value="CobL"/>
    <property type="match status" value="1"/>
</dbReference>
<dbReference type="EMBL" id="JAUSVO010000005">
    <property type="protein sequence ID" value="MDQ0439276.1"/>
    <property type="molecule type" value="Genomic_DNA"/>
</dbReference>
<evidence type="ECO:0000313" key="8">
    <source>
        <dbReference type="Proteomes" id="UP001241603"/>
    </source>
</evidence>
<evidence type="ECO:0000256" key="3">
    <source>
        <dbReference type="ARBA" id="ARBA00022603"/>
    </source>
</evidence>
<dbReference type="InterPro" id="IPR006365">
    <property type="entry name" value="Cbl_synth_CobL"/>
</dbReference>
<dbReference type="InterPro" id="IPR035996">
    <property type="entry name" value="4pyrrol_Methylase_sf"/>
</dbReference>
<keyword evidence="4 7" id="KW-0808">Transferase</keyword>
<evidence type="ECO:0000259" key="6">
    <source>
        <dbReference type="Pfam" id="PF00590"/>
    </source>
</evidence>
<sequence length="396" mass="41160">MSIVGIGEDGVDGLSPLARRAIERAAFVFGGTRHLALAAELITGEAIPWPSPFAIDGVLARRGAAVTVLASGDPFLHGVGNLIARHVAPAEMLVVPAPSAFSLAASRLGWPLAEITTLSLHGRPLDLIRPHLFDGARLLILTSDGAAPAEIATLMAKAGFGPSRLTVLEALGGPAEAIRTATAAQFKLATIHPLNVLAVEVAAEPGAHILPRSAGLPDQLFENDGQITKREIRALTLSALAPRPGEQLWDIGAGSGSVGIEWMLADRRMRAIAIEPNAGRGDRILQNTAAFGVPGLELVRGSAPEALAGLPRPDAIFIGGGVSRPGVIDTAIAALPSGGRLVINAVTLETEALLIARHGTHGGDLIRISLDRARPLAGMTGWEPARPVVQWSWVKP</sequence>
<dbReference type="InterPro" id="IPR000878">
    <property type="entry name" value="4pyrrol_Mease"/>
</dbReference>
<evidence type="ECO:0000256" key="1">
    <source>
        <dbReference type="ARBA" id="ARBA00004953"/>
    </source>
</evidence>
<dbReference type="InterPro" id="IPR014008">
    <property type="entry name" value="Cbl_synth_MTase_CbiT"/>
</dbReference>
<keyword evidence="8" id="KW-1185">Reference proteome</keyword>
<evidence type="ECO:0000256" key="2">
    <source>
        <dbReference type="ARBA" id="ARBA00022573"/>
    </source>
</evidence>
<gene>
    <name evidence="7" type="ORF">QO014_003677</name>
</gene>
<dbReference type="InterPro" id="IPR029063">
    <property type="entry name" value="SAM-dependent_MTases_sf"/>
</dbReference>
<dbReference type="InterPro" id="IPR012818">
    <property type="entry name" value="CbiE"/>
</dbReference>
<reference evidence="7 8" key="1">
    <citation type="submission" date="2023-07" db="EMBL/GenBank/DDBJ databases">
        <title>Genomic Encyclopedia of Type Strains, Phase IV (KMG-IV): sequencing the most valuable type-strain genomes for metagenomic binning, comparative biology and taxonomic classification.</title>
        <authorList>
            <person name="Goeker M."/>
        </authorList>
    </citation>
    <scope>NUCLEOTIDE SEQUENCE [LARGE SCALE GENOMIC DNA]</scope>
    <source>
        <strain evidence="7 8">B6-8</strain>
    </source>
</reference>
<dbReference type="GO" id="GO:0032259">
    <property type="term" value="P:methylation"/>
    <property type="evidence" value="ECO:0007669"/>
    <property type="project" value="UniProtKB-KW"/>
</dbReference>
<dbReference type="PANTHER" id="PTHR43182:SF1">
    <property type="entry name" value="COBALT-PRECORRIN-7 C(5)-METHYLTRANSFERASE"/>
    <property type="match status" value="1"/>
</dbReference>
<protein>
    <submittedName>
        <fullName evidence="7">Precorrin-6Y C5,15-methyltransferase (Decarboxylating)</fullName>
        <ecNumber evidence="7">2.1.1.132</ecNumber>
    </submittedName>
</protein>
<accession>A0ABU0HAD4</accession>
<comment type="pathway">
    <text evidence="1">Cofactor biosynthesis; adenosylcobalamin biosynthesis.</text>
</comment>
<dbReference type="SUPFAM" id="SSF53335">
    <property type="entry name" value="S-adenosyl-L-methionine-dependent methyltransferases"/>
    <property type="match status" value="1"/>
</dbReference>
<dbReference type="Proteomes" id="UP001241603">
    <property type="component" value="Unassembled WGS sequence"/>
</dbReference>
<evidence type="ECO:0000313" key="7">
    <source>
        <dbReference type="EMBL" id="MDQ0439276.1"/>
    </source>
</evidence>
<dbReference type="NCBIfam" id="TIGR02469">
    <property type="entry name" value="CbiT"/>
    <property type="match status" value="1"/>
</dbReference>
<dbReference type="InterPro" id="IPR014777">
    <property type="entry name" value="4pyrrole_Mease_sub1"/>
</dbReference>
<dbReference type="Pfam" id="PF00590">
    <property type="entry name" value="TP_methylase"/>
    <property type="match status" value="1"/>
</dbReference>
<name>A0ABU0HAD4_9HYPH</name>
<evidence type="ECO:0000256" key="4">
    <source>
        <dbReference type="ARBA" id="ARBA00022679"/>
    </source>
</evidence>
<dbReference type="EC" id="2.1.1.132" evidence="7"/>
<dbReference type="Gene3D" id="3.40.50.150">
    <property type="entry name" value="Vaccinia Virus protein VP39"/>
    <property type="match status" value="1"/>
</dbReference>
<keyword evidence="5" id="KW-0949">S-adenosyl-L-methionine</keyword>
<organism evidence="7 8">
    <name type="scientific">Kaistia dalseonensis</name>
    <dbReference type="NCBI Taxonomy" id="410840"/>
    <lineage>
        <taxon>Bacteria</taxon>
        <taxon>Pseudomonadati</taxon>
        <taxon>Pseudomonadota</taxon>
        <taxon>Alphaproteobacteria</taxon>
        <taxon>Hyphomicrobiales</taxon>
        <taxon>Kaistiaceae</taxon>
        <taxon>Kaistia</taxon>
    </lineage>
</organism>